<keyword evidence="1" id="KW-1133">Transmembrane helix</keyword>
<keyword evidence="1" id="KW-0472">Membrane</keyword>
<gene>
    <name evidence="2" type="ORF">UU29_C0001G0022</name>
</gene>
<dbReference type="Proteomes" id="UP000034601">
    <property type="component" value="Unassembled WGS sequence"/>
</dbReference>
<name>A0A0G0X827_9BACT</name>
<keyword evidence="1" id="KW-0812">Transmembrane</keyword>
<comment type="caution">
    <text evidence="2">The sequence shown here is derived from an EMBL/GenBank/DDBJ whole genome shotgun (WGS) entry which is preliminary data.</text>
</comment>
<accession>A0A0G0X827</accession>
<evidence type="ECO:0000256" key="1">
    <source>
        <dbReference type="SAM" id="Phobius"/>
    </source>
</evidence>
<proteinExistence type="predicted"/>
<dbReference type="AlphaFoldDB" id="A0A0G0X827"/>
<protein>
    <submittedName>
        <fullName evidence="2">Uncharacterized protein</fullName>
    </submittedName>
</protein>
<dbReference type="EMBL" id="LCAB01000001">
    <property type="protein sequence ID" value="KKR83802.1"/>
    <property type="molecule type" value="Genomic_DNA"/>
</dbReference>
<reference evidence="2 3" key="1">
    <citation type="journal article" date="2015" name="Nature">
        <title>rRNA introns, odd ribosomes, and small enigmatic genomes across a large radiation of phyla.</title>
        <authorList>
            <person name="Brown C.T."/>
            <person name="Hug L.A."/>
            <person name="Thomas B.C."/>
            <person name="Sharon I."/>
            <person name="Castelle C.J."/>
            <person name="Singh A."/>
            <person name="Wilkins M.J."/>
            <person name="Williams K.H."/>
            <person name="Banfield J.F."/>
        </authorList>
    </citation>
    <scope>NUCLEOTIDE SEQUENCE [LARGE SCALE GENOMIC DNA]</scope>
</reference>
<organism evidence="2 3">
    <name type="scientific">Candidatus Daviesbacteria bacterium GW2011_GWA2_40_9</name>
    <dbReference type="NCBI Taxonomy" id="1618424"/>
    <lineage>
        <taxon>Bacteria</taxon>
        <taxon>Candidatus Daviesiibacteriota</taxon>
    </lineage>
</organism>
<feature type="transmembrane region" description="Helical" evidence="1">
    <location>
        <begin position="12"/>
        <end position="35"/>
    </location>
</feature>
<evidence type="ECO:0000313" key="3">
    <source>
        <dbReference type="Proteomes" id="UP000034601"/>
    </source>
</evidence>
<evidence type="ECO:0000313" key="2">
    <source>
        <dbReference type="EMBL" id="KKR83802.1"/>
    </source>
</evidence>
<sequence>MDKKVNNYLKNHAVYNSTIHLITGAGLGVLATYPLFDGHTLRWGLGLLALGFLGYLYPLSLKGKK</sequence>
<feature type="transmembrane region" description="Helical" evidence="1">
    <location>
        <begin position="41"/>
        <end position="59"/>
    </location>
</feature>